<comment type="caution">
    <text evidence="2">The sequence shown here is derived from an EMBL/GenBank/DDBJ whole genome shotgun (WGS) entry which is preliminary data.</text>
</comment>
<accession>A0A2P6PC95</accession>
<dbReference type="AlphaFoldDB" id="A0A2P6PC95"/>
<organism evidence="2 3">
    <name type="scientific">Rosa chinensis</name>
    <name type="common">China rose</name>
    <dbReference type="NCBI Taxonomy" id="74649"/>
    <lineage>
        <taxon>Eukaryota</taxon>
        <taxon>Viridiplantae</taxon>
        <taxon>Streptophyta</taxon>
        <taxon>Embryophyta</taxon>
        <taxon>Tracheophyta</taxon>
        <taxon>Spermatophyta</taxon>
        <taxon>Magnoliopsida</taxon>
        <taxon>eudicotyledons</taxon>
        <taxon>Gunneridae</taxon>
        <taxon>Pentapetalae</taxon>
        <taxon>rosids</taxon>
        <taxon>fabids</taxon>
        <taxon>Rosales</taxon>
        <taxon>Rosaceae</taxon>
        <taxon>Rosoideae</taxon>
        <taxon>Rosoideae incertae sedis</taxon>
        <taxon>Rosa</taxon>
    </lineage>
</organism>
<keyword evidence="3" id="KW-1185">Reference proteome</keyword>
<dbReference type="Proteomes" id="UP000238479">
    <property type="component" value="Chromosome 7"/>
</dbReference>
<evidence type="ECO:0000256" key="1">
    <source>
        <dbReference type="SAM" id="MobiDB-lite"/>
    </source>
</evidence>
<dbReference type="STRING" id="74649.A0A2P6PC95"/>
<protein>
    <submittedName>
        <fullName evidence="2">Uncharacterized protein</fullName>
    </submittedName>
</protein>
<name>A0A2P6PC95_ROSCH</name>
<feature type="region of interest" description="Disordered" evidence="1">
    <location>
        <begin position="427"/>
        <end position="497"/>
    </location>
</feature>
<reference evidence="2 3" key="1">
    <citation type="journal article" date="2018" name="Nat. Genet.">
        <title>The Rosa genome provides new insights in the design of modern roses.</title>
        <authorList>
            <person name="Bendahmane M."/>
        </authorList>
    </citation>
    <scope>NUCLEOTIDE SEQUENCE [LARGE SCALE GENOMIC DNA]</scope>
    <source>
        <strain evidence="3">cv. Old Blush</strain>
    </source>
</reference>
<dbReference type="Gramene" id="PRQ19553">
    <property type="protein sequence ID" value="PRQ19553"/>
    <property type="gene ID" value="RchiOBHm_Chr7g0218431"/>
</dbReference>
<gene>
    <name evidence="2" type="ORF">RchiOBHm_Chr7g0218431</name>
</gene>
<dbReference type="PANTHER" id="PTHR46993">
    <property type="entry name" value="MYB TRANSCRIPTION FACTOR"/>
    <property type="match status" value="1"/>
</dbReference>
<proteinExistence type="predicted"/>
<evidence type="ECO:0000313" key="2">
    <source>
        <dbReference type="EMBL" id="PRQ19553.1"/>
    </source>
</evidence>
<evidence type="ECO:0000313" key="3">
    <source>
        <dbReference type="Proteomes" id="UP000238479"/>
    </source>
</evidence>
<dbReference type="OMA" id="NWATIRS"/>
<feature type="compositionally biased region" description="Polar residues" evidence="1">
    <location>
        <begin position="437"/>
        <end position="466"/>
    </location>
</feature>
<dbReference type="PANTHER" id="PTHR46993:SF6">
    <property type="entry name" value="MYB TRANSCRIPTION FACTOR"/>
    <property type="match status" value="1"/>
</dbReference>
<sequence length="589" mass="65270">MDLDVDISRWVLEFLLRDRHNETIAKRLLAVAPLPNRHDWRLKKTILLRTIESAIYDDASVSEAILEALESIEALDRGQGFHTTEAMRAAYCAVATECTVKFLVCFGRKYIEAVDRIWRGRVRVLEESEGSELVSAELKERKYEVEAAIWDRNVSKKLARMNTRNDALRLVGEYVEEAWALIGPPFLNWAVRFHMVKESLGEGDGYVGDGCGKEVGMVNGSKPEVQIESDTKVGQGSELVIWTGVEVPLTKGADLGELNGQRENGANVSDGSGVKARRVNGANVGGDRSKWEAWRVENDTNVVTMAFSKFGSLLGYHSMDGVLRVVGEGRSPLNVNCGVLSFEPARKEKEIPRNRALRHKHGPLKIRDAEYVGTDASDGIHNYVSSTEVRKVQEQLKSGVMAVQSVVTDPLPYNLRVPEIVRSEVEVNHVNGEDGTENPSVEKTTGPDHSNSDTNGNPTSSDQNDVPQAPGKENDASNLSVEKGKGTEYVRSGDPNRADLCCSNQNSGPRPGLMERNSTAHTYMWDDSLGMSPEGTSNGKGTLHLPTLKRNAISPLKKYEDKRFAKRRKVKRWSVHEEDMLRAGVQEYG</sequence>
<dbReference type="EMBL" id="PDCK01000045">
    <property type="protein sequence ID" value="PRQ19553.1"/>
    <property type="molecule type" value="Genomic_DNA"/>
</dbReference>